<dbReference type="VEuPathDB" id="AmoebaDB:FDP41_002179"/>
<dbReference type="VEuPathDB" id="AmoebaDB:NfTy_034870"/>
<dbReference type="InterPro" id="IPR005024">
    <property type="entry name" value="Snf7_fam"/>
</dbReference>
<dbReference type="Pfam" id="PF03357">
    <property type="entry name" value="Snf7"/>
    <property type="match status" value="1"/>
</dbReference>
<evidence type="ECO:0000256" key="1">
    <source>
        <dbReference type="SAM" id="Coils"/>
    </source>
</evidence>
<evidence type="ECO:0000313" key="4">
    <source>
        <dbReference type="Proteomes" id="UP000444721"/>
    </source>
</evidence>
<sequence>MVWGLSWLWGSGSTKKDTKTEDTQPAHNKSINNIHETISTLEKREQLLEKKCADEDSKARAFLQEGNRTAAAQCVKKKKQYQTQLQRIQGQKQNLEQTLLALEEAVINAETLKTQKETSDAIKKVYKGMTAEDIENVMDDVRETLEDANQISEALGQNIGPVMDEGELLDELEQMEDAIHKEEMKALQLPQENLSTTGGKKVVKKPVTTTNKEDEELEKELAALME</sequence>
<reference evidence="3 4" key="1">
    <citation type="journal article" date="2019" name="Sci. Rep.">
        <title>Nanopore sequencing improves the draft genome of the human pathogenic amoeba Naegleria fowleri.</title>
        <authorList>
            <person name="Liechti N."/>
            <person name="Schurch N."/>
            <person name="Bruggmann R."/>
            <person name="Wittwer M."/>
        </authorList>
    </citation>
    <scope>NUCLEOTIDE SEQUENCE [LARGE SCALE GENOMIC DNA]</scope>
    <source>
        <strain evidence="3 4">ATCC 30894</strain>
    </source>
</reference>
<dbReference type="OrthoDB" id="5592979at2759"/>
<comment type="caution">
    <text evidence="3">The sequence shown here is derived from an EMBL/GenBank/DDBJ whole genome shotgun (WGS) entry which is preliminary data.</text>
</comment>
<proteinExistence type="predicted"/>
<organism evidence="3 4">
    <name type="scientific">Naegleria fowleri</name>
    <name type="common">Brain eating amoeba</name>
    <dbReference type="NCBI Taxonomy" id="5763"/>
    <lineage>
        <taxon>Eukaryota</taxon>
        <taxon>Discoba</taxon>
        <taxon>Heterolobosea</taxon>
        <taxon>Tetramitia</taxon>
        <taxon>Eutetramitia</taxon>
        <taxon>Vahlkampfiidae</taxon>
        <taxon>Naegleria</taxon>
    </lineage>
</organism>
<feature type="region of interest" description="Disordered" evidence="2">
    <location>
        <begin position="190"/>
        <end position="226"/>
    </location>
</feature>
<dbReference type="OMA" id="TAHNDMD"/>
<dbReference type="Gene3D" id="6.10.250.1710">
    <property type="match status" value="1"/>
</dbReference>
<accession>A0A6A5C1L6</accession>
<evidence type="ECO:0000313" key="3">
    <source>
        <dbReference type="EMBL" id="KAF0979109.1"/>
    </source>
</evidence>
<dbReference type="GeneID" id="68109397"/>
<dbReference type="GO" id="GO:0005771">
    <property type="term" value="C:multivesicular body"/>
    <property type="evidence" value="ECO:0007669"/>
    <property type="project" value="TreeGrafter"/>
</dbReference>
<dbReference type="EMBL" id="VFQX01000028">
    <property type="protein sequence ID" value="KAF0979109.1"/>
    <property type="molecule type" value="Genomic_DNA"/>
</dbReference>
<dbReference type="GO" id="GO:0032511">
    <property type="term" value="P:late endosome to vacuole transport via multivesicular body sorting pathway"/>
    <property type="evidence" value="ECO:0007669"/>
    <property type="project" value="TreeGrafter"/>
</dbReference>
<protein>
    <submittedName>
        <fullName evidence="3">Uncharacterized protein</fullName>
    </submittedName>
</protein>
<keyword evidence="1" id="KW-0175">Coiled coil</keyword>
<dbReference type="VEuPathDB" id="AmoebaDB:NF0093630"/>
<name>A0A6A5C1L6_NAEFO</name>
<feature type="coiled-coil region" evidence="1">
    <location>
        <begin position="78"/>
        <end position="185"/>
    </location>
</feature>
<dbReference type="AlphaFoldDB" id="A0A6A5C1L6"/>
<dbReference type="Gene3D" id="1.10.287.1060">
    <property type="entry name" value="ESAT-6-like"/>
    <property type="match status" value="1"/>
</dbReference>
<feature type="compositionally biased region" description="Low complexity" evidence="2">
    <location>
        <begin position="196"/>
        <end position="210"/>
    </location>
</feature>
<keyword evidence="4" id="KW-1185">Reference proteome</keyword>
<gene>
    <name evidence="3" type="ORF">FDP41_002179</name>
</gene>
<dbReference type="RefSeq" id="XP_044563822.1">
    <property type="nucleotide sequence ID" value="XM_044705345.1"/>
</dbReference>
<dbReference type="Proteomes" id="UP000444721">
    <property type="component" value="Unassembled WGS sequence"/>
</dbReference>
<dbReference type="GO" id="GO:0006900">
    <property type="term" value="P:vesicle budding from membrane"/>
    <property type="evidence" value="ECO:0007669"/>
    <property type="project" value="TreeGrafter"/>
</dbReference>
<dbReference type="PANTHER" id="PTHR22761">
    <property type="entry name" value="CHARGED MULTIVESICULAR BODY PROTEIN"/>
    <property type="match status" value="1"/>
</dbReference>
<evidence type="ECO:0000256" key="2">
    <source>
        <dbReference type="SAM" id="MobiDB-lite"/>
    </source>
</evidence>